<evidence type="ECO:0000259" key="12">
    <source>
        <dbReference type="Pfam" id="PF00717"/>
    </source>
</evidence>
<name>A0ABW5T5L6_9BACI</name>
<dbReference type="GO" id="GO:0009003">
    <property type="term" value="F:signal peptidase activity"/>
    <property type="evidence" value="ECO:0007669"/>
    <property type="project" value="UniProtKB-EC"/>
</dbReference>
<feature type="transmembrane region" description="Helical" evidence="11">
    <location>
        <begin position="7"/>
        <end position="27"/>
    </location>
</feature>
<evidence type="ECO:0000256" key="10">
    <source>
        <dbReference type="NCBIfam" id="TIGR02228"/>
    </source>
</evidence>
<feature type="domain" description="Peptidase S24/S26A/S26B/S26C" evidence="12">
    <location>
        <begin position="43"/>
        <end position="111"/>
    </location>
</feature>
<dbReference type="InterPro" id="IPR019533">
    <property type="entry name" value="Peptidase_S26"/>
</dbReference>
<keyword evidence="2" id="KW-0645">Protease</keyword>
<keyword evidence="14" id="KW-1185">Reference proteome</keyword>
<dbReference type="NCBIfam" id="TIGR02228">
    <property type="entry name" value="sigpep_I_arch"/>
    <property type="match status" value="1"/>
</dbReference>
<comment type="caution">
    <text evidence="13">The sequence shown here is derived from an EMBL/GenBank/DDBJ whole genome shotgun (WGS) entry which is preliminary data.</text>
</comment>
<evidence type="ECO:0000256" key="9">
    <source>
        <dbReference type="ARBA" id="ARBA00045533"/>
    </source>
</evidence>
<evidence type="ECO:0000256" key="7">
    <source>
        <dbReference type="ARBA" id="ARBA00022989"/>
    </source>
</evidence>
<keyword evidence="5" id="KW-0256">Endoplasmic reticulum</keyword>
<dbReference type="EMBL" id="JBHUML010000006">
    <property type="protein sequence ID" value="MFD2707101.1"/>
    <property type="molecule type" value="Genomic_DNA"/>
</dbReference>
<gene>
    <name evidence="13" type="ORF">ACFSUB_16720</name>
</gene>
<dbReference type="RefSeq" id="WP_380714424.1">
    <property type="nucleotide sequence ID" value="NZ_JBHUML010000006.1"/>
</dbReference>
<evidence type="ECO:0000313" key="14">
    <source>
        <dbReference type="Proteomes" id="UP001597520"/>
    </source>
</evidence>
<evidence type="ECO:0000256" key="1">
    <source>
        <dbReference type="ARBA" id="ARBA00004648"/>
    </source>
</evidence>
<sequence>MKLLKRLMVFLSLCTFIYAVYLVFFTVHSSGGIPKAFGLQPVKAASGSMEPTFHAGDLLILKDTGGVRTGSIIMFNQNGKSVTHRVTQVTEEGFRTKGDANPVQDNAMVPPEQVEGVYLFHLPQAGWLIEQMAGGYGIAAVTVLLGSIVLWKYYKTIFKALGMRKKYVRYKPRSFDS</sequence>
<evidence type="ECO:0000256" key="6">
    <source>
        <dbReference type="ARBA" id="ARBA00022968"/>
    </source>
</evidence>
<keyword evidence="8 11" id="KW-0472">Membrane</keyword>
<comment type="function">
    <text evidence="9">Catalytic component of the signal peptidase complex (SPC) which catalyzes the cleavage of N-terminal signal sequences from nascent proteins as they are translocated into the lumen of the endoplasmic reticulum. Specifically cleaves N-terminal signal peptides that contain a hydrophobic alpha-helix (h-region) shorter than 18-20 amino acids.</text>
</comment>
<keyword evidence="7 11" id="KW-1133">Transmembrane helix</keyword>
<dbReference type="PANTHER" id="PTHR10806:SF6">
    <property type="entry name" value="SIGNAL PEPTIDASE COMPLEX CATALYTIC SUBUNIT SEC11"/>
    <property type="match status" value="1"/>
</dbReference>
<dbReference type="CDD" id="cd06530">
    <property type="entry name" value="S26_SPase_I"/>
    <property type="match status" value="1"/>
</dbReference>
<evidence type="ECO:0000256" key="11">
    <source>
        <dbReference type="SAM" id="Phobius"/>
    </source>
</evidence>
<dbReference type="SUPFAM" id="SSF51306">
    <property type="entry name" value="LexA/Signal peptidase"/>
    <property type="match status" value="1"/>
</dbReference>
<organism evidence="13 14">
    <name type="scientific">Salibacterium lacus</name>
    <dbReference type="NCBI Taxonomy" id="1898109"/>
    <lineage>
        <taxon>Bacteria</taxon>
        <taxon>Bacillati</taxon>
        <taxon>Bacillota</taxon>
        <taxon>Bacilli</taxon>
        <taxon>Bacillales</taxon>
        <taxon>Bacillaceae</taxon>
    </lineage>
</organism>
<evidence type="ECO:0000256" key="2">
    <source>
        <dbReference type="ARBA" id="ARBA00022670"/>
    </source>
</evidence>
<dbReference type="PRINTS" id="PR00728">
    <property type="entry name" value="SIGNALPTASE"/>
</dbReference>
<dbReference type="PANTHER" id="PTHR10806">
    <property type="entry name" value="SIGNAL PEPTIDASE COMPLEX CATALYTIC SUBUNIT SEC11"/>
    <property type="match status" value="1"/>
</dbReference>
<protein>
    <recommendedName>
        <fullName evidence="10">Signal peptidase I</fullName>
        <ecNumber evidence="10">3.4.21.89</ecNumber>
    </recommendedName>
</protein>
<evidence type="ECO:0000256" key="4">
    <source>
        <dbReference type="ARBA" id="ARBA00022801"/>
    </source>
</evidence>
<accession>A0ABW5T5L6</accession>
<evidence type="ECO:0000256" key="8">
    <source>
        <dbReference type="ARBA" id="ARBA00023136"/>
    </source>
</evidence>
<reference evidence="14" key="1">
    <citation type="journal article" date="2019" name="Int. J. Syst. Evol. Microbiol.">
        <title>The Global Catalogue of Microorganisms (GCM) 10K type strain sequencing project: providing services to taxonomists for standard genome sequencing and annotation.</title>
        <authorList>
            <consortium name="The Broad Institute Genomics Platform"/>
            <consortium name="The Broad Institute Genome Sequencing Center for Infectious Disease"/>
            <person name="Wu L."/>
            <person name="Ma J."/>
        </authorList>
    </citation>
    <scope>NUCLEOTIDE SEQUENCE [LARGE SCALE GENOMIC DNA]</scope>
    <source>
        <strain evidence="14">KCTC 33792</strain>
    </source>
</reference>
<dbReference type="InterPro" id="IPR019756">
    <property type="entry name" value="Pept_S26A_signal_pept_1_Ser-AS"/>
</dbReference>
<proteinExistence type="predicted"/>
<dbReference type="Pfam" id="PF00717">
    <property type="entry name" value="Peptidase_S24"/>
    <property type="match status" value="1"/>
</dbReference>
<feature type="transmembrane region" description="Helical" evidence="11">
    <location>
        <begin position="133"/>
        <end position="154"/>
    </location>
</feature>
<dbReference type="Proteomes" id="UP001597520">
    <property type="component" value="Unassembled WGS sequence"/>
</dbReference>
<keyword evidence="4 13" id="KW-0378">Hydrolase</keyword>
<evidence type="ECO:0000313" key="13">
    <source>
        <dbReference type="EMBL" id="MFD2707101.1"/>
    </source>
</evidence>
<dbReference type="InterPro" id="IPR036286">
    <property type="entry name" value="LexA/Signal_pep-like_sf"/>
</dbReference>
<evidence type="ECO:0000256" key="3">
    <source>
        <dbReference type="ARBA" id="ARBA00022692"/>
    </source>
</evidence>
<dbReference type="InterPro" id="IPR015927">
    <property type="entry name" value="Peptidase_S24_S26A/B/C"/>
</dbReference>
<evidence type="ECO:0000256" key="5">
    <source>
        <dbReference type="ARBA" id="ARBA00022824"/>
    </source>
</evidence>
<keyword evidence="3 11" id="KW-0812">Transmembrane</keyword>
<keyword evidence="6" id="KW-0735">Signal-anchor</keyword>
<dbReference type="PROSITE" id="PS00501">
    <property type="entry name" value="SPASE_I_1"/>
    <property type="match status" value="1"/>
</dbReference>
<dbReference type="InterPro" id="IPR001733">
    <property type="entry name" value="Peptidase_S26B"/>
</dbReference>
<dbReference type="EC" id="3.4.21.89" evidence="10"/>
<comment type="subcellular location">
    <subcellularLocation>
        <location evidence="1">Endoplasmic reticulum membrane</location>
        <topology evidence="1">Single-pass type II membrane protein</topology>
    </subcellularLocation>
</comment>